<keyword evidence="3" id="KW-1185">Reference proteome</keyword>
<proteinExistence type="predicted"/>
<evidence type="ECO:0000313" key="2">
    <source>
        <dbReference type="EMBL" id="KAJ9157011.1"/>
    </source>
</evidence>
<protein>
    <recommendedName>
        <fullName evidence="4">Nuclear pore assembly and biogenesis-domain-containing protein</fullName>
    </recommendedName>
</protein>
<keyword evidence="1" id="KW-1133">Transmembrane helix</keyword>
<name>A0AA38VQ85_9PEZI</name>
<evidence type="ECO:0008006" key="4">
    <source>
        <dbReference type="Google" id="ProtNLM"/>
    </source>
</evidence>
<dbReference type="InterPro" id="IPR024316">
    <property type="entry name" value="APQ12"/>
</dbReference>
<reference evidence="2" key="1">
    <citation type="submission" date="2022-07" db="EMBL/GenBank/DDBJ databases">
        <title>Fungi with potential for degradation of polypropylene.</title>
        <authorList>
            <person name="Gostincar C."/>
        </authorList>
    </citation>
    <scope>NUCLEOTIDE SEQUENCE</scope>
    <source>
        <strain evidence="2">EXF-13287</strain>
    </source>
</reference>
<dbReference type="Pfam" id="PF12716">
    <property type="entry name" value="Apq12"/>
    <property type="match status" value="1"/>
</dbReference>
<sequence length="175" mass="19630">MDTWVIDYLKDTLLNSPIVQEHALQPDSVPAVIARQITSTFHSALAMMAPVLGPIFDRLAQALYSSPDIVVLGFFCVILVVVFQVLSWLRRALVFWTRIAFRMTFYAGLVALAASVWQRGLEASWADAVAIGGMLLKYGGWVKDIWINEYRKYEEQGQKRGGYSGAQATGGWRNR</sequence>
<dbReference type="AlphaFoldDB" id="A0AA38VQ85"/>
<dbReference type="EMBL" id="JANBVN010000047">
    <property type="protein sequence ID" value="KAJ9157011.1"/>
    <property type="molecule type" value="Genomic_DNA"/>
</dbReference>
<keyword evidence="1" id="KW-0812">Transmembrane</keyword>
<feature type="transmembrane region" description="Helical" evidence="1">
    <location>
        <begin position="99"/>
        <end position="117"/>
    </location>
</feature>
<dbReference type="Proteomes" id="UP001174691">
    <property type="component" value="Unassembled WGS sequence"/>
</dbReference>
<comment type="caution">
    <text evidence="2">The sequence shown here is derived from an EMBL/GenBank/DDBJ whole genome shotgun (WGS) entry which is preliminary data.</text>
</comment>
<feature type="transmembrane region" description="Helical" evidence="1">
    <location>
        <begin position="69"/>
        <end position="87"/>
    </location>
</feature>
<gene>
    <name evidence="2" type="ORF">NKR19_g3989</name>
</gene>
<organism evidence="2 3">
    <name type="scientific">Coniochaeta hoffmannii</name>
    <dbReference type="NCBI Taxonomy" id="91930"/>
    <lineage>
        <taxon>Eukaryota</taxon>
        <taxon>Fungi</taxon>
        <taxon>Dikarya</taxon>
        <taxon>Ascomycota</taxon>
        <taxon>Pezizomycotina</taxon>
        <taxon>Sordariomycetes</taxon>
        <taxon>Sordariomycetidae</taxon>
        <taxon>Coniochaetales</taxon>
        <taxon>Coniochaetaceae</taxon>
        <taxon>Coniochaeta</taxon>
    </lineage>
</organism>
<evidence type="ECO:0000313" key="3">
    <source>
        <dbReference type="Proteomes" id="UP001174691"/>
    </source>
</evidence>
<accession>A0AA38VQ85</accession>
<keyword evidence="1" id="KW-0472">Membrane</keyword>
<feature type="transmembrane region" description="Helical" evidence="1">
    <location>
        <begin position="123"/>
        <end position="142"/>
    </location>
</feature>
<evidence type="ECO:0000256" key="1">
    <source>
        <dbReference type="SAM" id="Phobius"/>
    </source>
</evidence>